<dbReference type="PANTHER" id="PTHR45997:SF1">
    <property type="entry name" value="DNA LIGASE 4"/>
    <property type="match status" value="1"/>
</dbReference>
<evidence type="ECO:0000256" key="11">
    <source>
        <dbReference type="ARBA" id="ARBA00022776"/>
    </source>
</evidence>
<dbReference type="SUPFAM" id="SSF48452">
    <property type="entry name" value="TPR-like"/>
    <property type="match status" value="3"/>
</dbReference>
<evidence type="ECO:0000256" key="10">
    <source>
        <dbReference type="ARBA" id="ARBA00022763"/>
    </source>
</evidence>
<dbReference type="GO" id="GO:0071897">
    <property type="term" value="P:DNA biosynthetic process"/>
    <property type="evidence" value="ECO:0007669"/>
    <property type="project" value="InterPro"/>
</dbReference>
<dbReference type="PROSITE" id="PS50160">
    <property type="entry name" value="DNA_LIGASE_A3"/>
    <property type="match status" value="1"/>
</dbReference>
<dbReference type="SUPFAM" id="SSF56091">
    <property type="entry name" value="DNA ligase/mRNA capping enzyme, catalytic domain"/>
    <property type="match status" value="1"/>
</dbReference>
<dbReference type="InterPro" id="IPR044125">
    <property type="entry name" value="Adenylation_DNA_ligase_IV"/>
</dbReference>
<comment type="catalytic activity">
    <reaction evidence="21 22">
        <text>ATP + (deoxyribonucleotide)n-3'-hydroxyl + 5'-phospho-(deoxyribonucleotide)m = (deoxyribonucleotide)n+m + AMP + diphosphate.</text>
        <dbReference type="EC" id="6.5.1.1"/>
    </reaction>
</comment>
<keyword evidence="8" id="KW-0677">Repeat</keyword>
<evidence type="ECO:0000259" key="25">
    <source>
        <dbReference type="PROSITE" id="PS50160"/>
    </source>
</evidence>
<organism evidence="27 28">
    <name type="scientific">Varroa destructor</name>
    <name type="common">Honeybee mite</name>
    <dbReference type="NCBI Taxonomy" id="109461"/>
    <lineage>
        <taxon>Eukaryota</taxon>
        <taxon>Metazoa</taxon>
        <taxon>Ecdysozoa</taxon>
        <taxon>Arthropoda</taxon>
        <taxon>Chelicerata</taxon>
        <taxon>Arachnida</taxon>
        <taxon>Acari</taxon>
        <taxon>Parasitiformes</taxon>
        <taxon>Mesostigmata</taxon>
        <taxon>Gamasina</taxon>
        <taxon>Dermanyssoidea</taxon>
        <taxon>Varroidae</taxon>
        <taxon>Varroa</taxon>
    </lineage>
</organism>
<keyword evidence="28" id="KW-1185">Reference proteome</keyword>
<dbReference type="FunCoup" id="A0A7M7JQ51">
    <property type="interactions" value="872"/>
</dbReference>
<comment type="cofactor">
    <cofactor evidence="1">
        <name>Mg(2+)</name>
        <dbReference type="ChEBI" id="CHEBI:18420"/>
    </cofactor>
</comment>
<dbReference type="GO" id="GO:0006310">
    <property type="term" value="P:DNA recombination"/>
    <property type="evidence" value="ECO:0007669"/>
    <property type="project" value="UniProtKB-KW"/>
</dbReference>
<dbReference type="FunFam" id="1.25.40.10:FF:000977">
    <property type="entry name" value="MAU2 chromatid cohesion factor homolog"/>
    <property type="match status" value="1"/>
</dbReference>
<dbReference type="GeneID" id="111245914"/>
<dbReference type="InterPro" id="IPR036420">
    <property type="entry name" value="BRCT_dom_sf"/>
</dbReference>
<keyword evidence="15" id="KW-0460">Magnesium</keyword>
<keyword evidence="6" id="KW-0132">Cell division</keyword>
<evidence type="ECO:0000256" key="23">
    <source>
        <dbReference type="RuleBase" id="RU004196"/>
    </source>
</evidence>
<keyword evidence="9 22" id="KW-0547">Nucleotide-binding</keyword>
<dbReference type="Pfam" id="PF04675">
    <property type="entry name" value="DNA_ligase_A_N"/>
    <property type="match status" value="1"/>
</dbReference>
<dbReference type="CDD" id="cd07968">
    <property type="entry name" value="OBF_DNA_ligase_IV"/>
    <property type="match status" value="1"/>
</dbReference>
<evidence type="ECO:0000256" key="13">
    <source>
        <dbReference type="ARBA" id="ARBA00022829"/>
    </source>
</evidence>
<dbReference type="Gene3D" id="1.25.40.10">
    <property type="entry name" value="Tetratricopeptide repeat domain"/>
    <property type="match status" value="3"/>
</dbReference>
<evidence type="ECO:0000256" key="19">
    <source>
        <dbReference type="ARBA" id="ARBA00023306"/>
    </source>
</evidence>
<evidence type="ECO:0000256" key="16">
    <source>
        <dbReference type="ARBA" id="ARBA00023172"/>
    </source>
</evidence>
<dbReference type="GO" id="GO:0003910">
    <property type="term" value="F:DNA ligase (ATP) activity"/>
    <property type="evidence" value="ECO:0007669"/>
    <property type="project" value="UniProtKB-EC"/>
</dbReference>
<dbReference type="Gene3D" id="3.40.50.10190">
    <property type="entry name" value="BRCT domain"/>
    <property type="match status" value="1"/>
</dbReference>
<dbReference type="PROSITE" id="PS00697">
    <property type="entry name" value="DNA_LIGASE_A1"/>
    <property type="match status" value="1"/>
</dbReference>
<comment type="function">
    <text evidence="20">Required for association of the cohesin complex with chromatin during interphase. Plays a role in sister chromatid cohesion and normal progression through prometaphase.</text>
</comment>
<dbReference type="SUPFAM" id="SSF52113">
    <property type="entry name" value="BRCT domain"/>
    <property type="match status" value="1"/>
</dbReference>
<evidence type="ECO:0000256" key="21">
    <source>
        <dbReference type="ARBA" id="ARBA00034003"/>
    </source>
</evidence>
<dbReference type="SUPFAM" id="SSF50249">
    <property type="entry name" value="Nucleic acid-binding proteins"/>
    <property type="match status" value="1"/>
</dbReference>
<evidence type="ECO:0000256" key="5">
    <source>
        <dbReference type="ARBA" id="ARBA00022598"/>
    </source>
</evidence>
<dbReference type="SMART" id="SM00292">
    <property type="entry name" value="BRCT"/>
    <property type="match status" value="1"/>
</dbReference>
<keyword evidence="12" id="KW-0802">TPR repeat</keyword>
<evidence type="ECO:0000256" key="7">
    <source>
        <dbReference type="ARBA" id="ARBA00022723"/>
    </source>
</evidence>
<dbReference type="InterPro" id="IPR001357">
    <property type="entry name" value="BRCT_dom"/>
</dbReference>
<dbReference type="GO" id="GO:0007064">
    <property type="term" value="P:mitotic sister chromatid cohesion"/>
    <property type="evidence" value="ECO:0007669"/>
    <property type="project" value="InterPro"/>
</dbReference>
<dbReference type="Gene3D" id="2.40.50.140">
    <property type="entry name" value="Nucleic acid-binding proteins"/>
    <property type="match status" value="1"/>
</dbReference>
<dbReference type="GO" id="GO:0051301">
    <property type="term" value="P:cell division"/>
    <property type="evidence" value="ECO:0007669"/>
    <property type="project" value="UniProtKB-KW"/>
</dbReference>
<comment type="subcellular location">
    <subcellularLocation>
        <location evidence="2">Nucleus</location>
        <location evidence="2">Nucleoplasm</location>
    </subcellularLocation>
</comment>
<dbReference type="InterPro" id="IPR012308">
    <property type="entry name" value="DNA_ligase_ATP-dep_N"/>
</dbReference>
<dbReference type="Proteomes" id="UP000594260">
    <property type="component" value="Unplaced"/>
</dbReference>
<dbReference type="NCBIfam" id="TIGR00574">
    <property type="entry name" value="dnl1"/>
    <property type="match status" value="1"/>
</dbReference>
<evidence type="ECO:0000256" key="22">
    <source>
        <dbReference type="RuleBase" id="RU000617"/>
    </source>
</evidence>
<evidence type="ECO:0000256" key="24">
    <source>
        <dbReference type="SAM" id="MobiDB-lite"/>
    </source>
</evidence>
<reference evidence="27" key="1">
    <citation type="submission" date="2021-01" db="UniProtKB">
        <authorList>
            <consortium name="EnsemblMetazoa"/>
        </authorList>
    </citation>
    <scope>IDENTIFICATION</scope>
</reference>
<dbReference type="InterPro" id="IPR012310">
    <property type="entry name" value="DNA_ligase_ATP-dep_cent"/>
</dbReference>
<name>A0A7M7JQ51_VARDE</name>
<dbReference type="PANTHER" id="PTHR45997">
    <property type="entry name" value="DNA LIGASE 4"/>
    <property type="match status" value="1"/>
</dbReference>
<evidence type="ECO:0000313" key="27">
    <source>
        <dbReference type="EnsemblMetazoa" id="XP_022650646"/>
    </source>
</evidence>
<keyword evidence="16 22" id="KW-0233">DNA recombination</keyword>
<evidence type="ECO:0000256" key="15">
    <source>
        <dbReference type="ARBA" id="ARBA00022842"/>
    </source>
</evidence>
<evidence type="ECO:0000256" key="17">
    <source>
        <dbReference type="ARBA" id="ARBA00023204"/>
    </source>
</evidence>
<dbReference type="InterPro" id="IPR000977">
    <property type="entry name" value="DNA_ligase_ATP-dep"/>
</dbReference>
<dbReference type="Pfam" id="PF10345">
    <property type="entry name" value="Cohesin_load"/>
    <property type="match status" value="1"/>
</dbReference>
<dbReference type="KEGG" id="vde:111245914"/>
<feature type="domain" description="BRCT" evidence="26">
    <location>
        <begin position="669"/>
        <end position="747"/>
    </location>
</feature>
<keyword evidence="19" id="KW-0131">Cell cycle</keyword>
<keyword evidence="5 22" id="KW-0436">Ligase</keyword>
<keyword evidence="11" id="KW-0498">Mitosis</keyword>
<protein>
    <recommendedName>
        <fullName evidence="22">DNA ligase</fullName>
        <ecNumber evidence="22">6.5.1.1</ecNumber>
    </recommendedName>
</protein>
<feature type="domain" description="ATP-dependent DNA ligase family profile" evidence="25">
    <location>
        <begin position="368"/>
        <end position="502"/>
    </location>
</feature>
<dbReference type="Gene3D" id="3.30.470.30">
    <property type="entry name" value="DNA ligase/mRNA capping enzyme"/>
    <property type="match status" value="1"/>
</dbReference>
<dbReference type="CDD" id="cd07903">
    <property type="entry name" value="Adenylation_DNA_ligase_IV"/>
    <property type="match status" value="1"/>
</dbReference>
<dbReference type="InterPro" id="IPR012340">
    <property type="entry name" value="NA-bd_OB-fold"/>
</dbReference>
<evidence type="ECO:0000259" key="26">
    <source>
        <dbReference type="PROSITE" id="PS50172"/>
    </source>
</evidence>
<feature type="compositionally biased region" description="Basic residues" evidence="24">
    <location>
        <begin position="644"/>
        <end position="653"/>
    </location>
</feature>
<feature type="region of interest" description="Disordered" evidence="24">
    <location>
        <begin position="629"/>
        <end position="653"/>
    </location>
</feature>
<dbReference type="GO" id="GO:0003677">
    <property type="term" value="F:DNA binding"/>
    <property type="evidence" value="ECO:0007669"/>
    <property type="project" value="InterPro"/>
</dbReference>
<sequence>MSQQKYTASVSGNTPFRALCRVLEQVEKVRQGQRNQKMTKEDILRKYIQGYRDMWPKLERALKRRISPEERGEDLFQLIRLLLPKLDRIRGSYNMKETLISREYISLTGLNQQSKKAQDLLNYKRLDPSQKDFRFRKPFETMIFELLNNRVNFKGDDLMIDRINEILDRMTTSRDEFKTQLKYLYNHCSALEHKWLIRTILRSSLKIRKDEAVVLGAVHPMANNMFAVNRNLEDICMTLYDPTVEVKTPQVIVGKPFGFMLSARTNLATIENDMANGEFLMETKFDGERVQVHKNGTEFSYFSRGYNEFSHVYGASSMDRRTLSDYLGQSINPRVVTCILDGEMMSYNKQQKRFIAKGYNLDVKKMHVDDVVNQQCFMVFDCLYHNGRVLTEEPLTERRQILESILEPIEGRVQISKVERGNCKEDVIAFMKNAVVAKEEGIVVKMAGSKYVPSHREAGWVKLKPDYMNEVVCDFDVLVVGAYFADGKAGKEYDALLLAVAEDPEQIGQLPKYFYSFARVHSGLSKLVLEQVMAFTRDHWKKFDKYKPPQWLKMSSMTIAPDVVIEPKFSLNVTVKAAELISNRAYMTGCTMRFARVTAVRKDKLWNDCMTYSDLQKIRRETGDKLVTGNLDNDLQEKRDEARGKKRRRSPQRKIKVQLENRAVQVKKVKSDCLAGKEFCVLVDRESREMLEKAIKQNGGRCVLTPIFGSTYMVVADKFSLRVRDVLKKQDVAKWSWLAECIDRRQLRQPGPADLLGMTPETEERTRDLYDRYGDSYSEDVTEGMLRNIMDDMRIAELTMIEAYEYGGLAQQLLKMRKYLLEERGLGFAGQTFFIEDDVDYMWHLRILAYRGILVKTPSKADFVVYSSDATKNDNEDEHISEVRHSKEDTVAKKRNPKKVSTNWIEDVIKGFCVLSAFTKYYIQSQYVLVMSSLQDGTYLALMGLAEEFRTMNPPNMRNCVKCLMSIFQLNPVPIVELQIRYHLGTILFSLNGSNIDQAQEHLEKAFYIIAQRQVDDQSDMKFHITNQLATIYERKEQRSRATQILQQAVEFSRGHVFWHCRFLFRLVQVYTIEKQYTTAVTLLTSGADYAQKSGVLHTRILFLLSQAMLLMLDKKLQEVHQVLNNAGPLIEAWQGSLQQKEALKIFFLVLQVCYYLSAGQVKSVKPLLKQLQQSIHTITQICAADEEAATADQSFQWLPKEHMCVLVYLVTVLHSMQAGYMDKALRYTDKALMQIDKLKVVDANPILNSFQILLLEHIAMCRLVMGKKVLAIQEINQAAQICRTERSLAVSHSPQMHCLLGLYAMSMNCMEAAEAQFGAVLRENAASSDLRIMASLNLAIVYLRSRKEHELNDLLIRLNPESIQTNSHSLRAAAYYVHGLNAFFQARYNDAKRHLRETLKMANAEDLNRLTSCSLVLLGHIFYSMGNSKESLNMVTPAMQLAGKIPDVHVQLWASALLKDLYRLIGQPNQEQEFVTTHQTFSNSLLNDHYLASKLPEHTLIQWIQSDPPMIEVATRSGLASAAIP</sequence>
<dbReference type="InterPro" id="IPR036599">
    <property type="entry name" value="DNA_ligase_N_sf"/>
</dbReference>
<evidence type="ECO:0000313" key="28">
    <source>
        <dbReference type="Proteomes" id="UP000594260"/>
    </source>
</evidence>
<evidence type="ECO:0000256" key="8">
    <source>
        <dbReference type="ARBA" id="ARBA00022737"/>
    </source>
</evidence>
<keyword evidence="10 22" id="KW-0227">DNA damage</keyword>
<dbReference type="GO" id="GO:0005654">
    <property type="term" value="C:nucleoplasm"/>
    <property type="evidence" value="ECO:0007669"/>
    <property type="project" value="UniProtKB-SubCell"/>
</dbReference>
<dbReference type="GO" id="GO:0005958">
    <property type="term" value="C:DNA-dependent protein kinase-DNA ligase 4 complex"/>
    <property type="evidence" value="ECO:0007669"/>
    <property type="project" value="TreeGrafter"/>
</dbReference>
<dbReference type="InterPro" id="IPR016059">
    <property type="entry name" value="DNA_ligase_ATP-dep_CS"/>
</dbReference>
<dbReference type="InterPro" id="IPR011990">
    <property type="entry name" value="TPR-like_helical_dom_sf"/>
</dbReference>
<dbReference type="GO" id="GO:0046872">
    <property type="term" value="F:metal ion binding"/>
    <property type="evidence" value="ECO:0007669"/>
    <property type="project" value="UniProtKB-KW"/>
</dbReference>
<comment type="similarity">
    <text evidence="3 23">Belongs to the ATP-dependent DNA ligase family.</text>
</comment>
<keyword evidence="14 22" id="KW-0067">ATP-binding</keyword>
<comment type="similarity">
    <text evidence="4">Belongs to the SCC4/mau-2 family.</text>
</comment>
<evidence type="ECO:0000256" key="20">
    <source>
        <dbReference type="ARBA" id="ARBA00025632"/>
    </source>
</evidence>
<dbReference type="PROSITE" id="PS50172">
    <property type="entry name" value="BRCT"/>
    <property type="match status" value="1"/>
</dbReference>
<dbReference type="InParanoid" id="A0A7M7JQ51"/>
<keyword evidence="7" id="KW-0479">Metal-binding</keyword>
<evidence type="ECO:0000256" key="6">
    <source>
        <dbReference type="ARBA" id="ARBA00022618"/>
    </source>
</evidence>
<evidence type="ECO:0000256" key="9">
    <source>
        <dbReference type="ARBA" id="ARBA00022741"/>
    </source>
</evidence>
<dbReference type="GO" id="GO:0006297">
    <property type="term" value="P:nucleotide-excision repair, DNA gap filling"/>
    <property type="evidence" value="ECO:0007669"/>
    <property type="project" value="TreeGrafter"/>
</dbReference>
<dbReference type="GO" id="GO:0032807">
    <property type="term" value="C:DNA ligase IV complex"/>
    <property type="evidence" value="ECO:0007669"/>
    <property type="project" value="TreeGrafter"/>
</dbReference>
<dbReference type="Gene3D" id="1.10.3260.10">
    <property type="entry name" value="DNA ligase, ATP-dependent, N-terminal domain"/>
    <property type="match status" value="1"/>
</dbReference>
<dbReference type="Pfam" id="PF01068">
    <property type="entry name" value="DNA_ligase_A_M"/>
    <property type="match status" value="1"/>
</dbReference>
<dbReference type="EnsemblMetazoa" id="XM_022794911">
    <property type="protein sequence ID" value="XP_022650646"/>
    <property type="gene ID" value="LOC111245914"/>
</dbReference>
<evidence type="ECO:0000256" key="12">
    <source>
        <dbReference type="ARBA" id="ARBA00022803"/>
    </source>
</evidence>
<accession>A0A7M7JQ51</accession>
<proteinExistence type="inferred from homology"/>
<dbReference type="GO" id="GO:0007059">
    <property type="term" value="P:chromosome segregation"/>
    <property type="evidence" value="ECO:0007669"/>
    <property type="project" value="UniProtKB-KW"/>
</dbReference>
<evidence type="ECO:0000256" key="1">
    <source>
        <dbReference type="ARBA" id="ARBA00001946"/>
    </source>
</evidence>
<dbReference type="EC" id="6.5.1.1" evidence="22"/>
<evidence type="ECO:0000256" key="2">
    <source>
        <dbReference type="ARBA" id="ARBA00004642"/>
    </source>
</evidence>
<dbReference type="InterPro" id="IPR019440">
    <property type="entry name" value="MAU2"/>
</dbReference>
<evidence type="ECO:0000256" key="14">
    <source>
        <dbReference type="ARBA" id="ARBA00022840"/>
    </source>
</evidence>
<dbReference type="RefSeq" id="XP_022650646.1">
    <property type="nucleotide sequence ID" value="XM_022794911.1"/>
</dbReference>
<keyword evidence="18" id="KW-0539">Nucleus</keyword>
<dbReference type="OrthoDB" id="5565328at2759"/>
<evidence type="ECO:0000256" key="4">
    <source>
        <dbReference type="ARBA" id="ARBA00008585"/>
    </source>
</evidence>
<dbReference type="GO" id="GO:0005524">
    <property type="term" value="F:ATP binding"/>
    <property type="evidence" value="ECO:0007669"/>
    <property type="project" value="UniProtKB-KW"/>
</dbReference>
<keyword evidence="13" id="KW-0159">Chromosome partition</keyword>
<keyword evidence="17 22" id="KW-0234">DNA repair</keyword>
<evidence type="ECO:0000256" key="18">
    <source>
        <dbReference type="ARBA" id="ARBA00023242"/>
    </source>
</evidence>
<dbReference type="InterPro" id="IPR029710">
    <property type="entry name" value="LIG4"/>
</dbReference>
<evidence type="ECO:0000256" key="3">
    <source>
        <dbReference type="ARBA" id="ARBA00007572"/>
    </source>
</evidence>
<dbReference type="GO" id="GO:0006303">
    <property type="term" value="P:double-strand break repair via nonhomologous end joining"/>
    <property type="evidence" value="ECO:0007669"/>
    <property type="project" value="TreeGrafter"/>
</dbReference>